<sequence length="767" mass="83198">MPNRCSFSLVLSDRLSRAADGNSGASTLPTDEDGVWRCPRIVRADRESERCVIHDPAAADEAVTREIVGAIEGTVDPTERISAGYPEEPRKAVTRCLGLDVGQIDLRRRRLSADGTYPLDLRGSNIDGLYLDESELPVPIRLDSATVGQLSATRLQIVGGIQGSNCTVQGAVDLSKSDIGGHLNFRKSQIQGAVNLDQATIDGRFDFAFGGSEGAIRAENTSFVGRFSLKEATVSEVRADKLDVTGSDPDSEYPGLQFRGLTTTGGVSIQSAFCDGHLIGYDMDIGGRFDATDATIEEGVYFGVEDGTELQEAQFHGGLDFSNAFVGGSFKFVGRERFGTDPVVGQFLDFSGGTFGRLDIAPRIGGLGPPVVNLGQSEVKRGRLDQPQAEGPVYYDLAEATLGEVTLSGDGESVANYFWFDRTTFDRFQFNESREDFAQKDWSLHRVPEHVKSQIAVAREYPTALELAIDIGTICRVQAETRRWLAEESEGPEIESLAEQVLSELSEGQIRRLARNGPESADLLGPALYARERYRVGVLTLLARELEGRETVLESLLPSAHTELQQVASATGTGEPSTISDSTDALAAAFARELGSGTDITPEIPQIETTYIMARKGADDVGDSIAAANFFINELRARRKRHRQHLLDAETPVSRLKALGDWFWNASFDLISGYGERPRRVLGTAVGSVLGFAGLYWWLGSQRPGYSEIYGGFVGSLLLSLESFTSLVLGGAEVNPVAIRLLADIEGFIGAFLIALLVFTLTRSLHR</sequence>
<accession>A0A1D8S2X9</accession>
<feature type="transmembrane region" description="Helical" evidence="1">
    <location>
        <begin position="711"/>
        <end position="732"/>
    </location>
</feature>
<dbReference type="RefSeq" id="WP_070364458.1">
    <property type="nucleotide sequence ID" value="NZ_CP016070.1"/>
</dbReference>
<name>A0A1D8S2X9_9EURY</name>
<feature type="transmembrane region" description="Helical" evidence="1">
    <location>
        <begin position="681"/>
        <end position="699"/>
    </location>
</feature>
<evidence type="ECO:0000256" key="1">
    <source>
        <dbReference type="SAM" id="Phobius"/>
    </source>
</evidence>
<dbReference type="GeneID" id="29828523"/>
<gene>
    <name evidence="2" type="ORF">HTSR_0513</name>
</gene>
<evidence type="ECO:0000313" key="3">
    <source>
        <dbReference type="Proteomes" id="UP000185608"/>
    </source>
</evidence>
<keyword evidence="1" id="KW-0812">Transmembrane</keyword>
<dbReference type="KEGG" id="halh:HTSR_0513"/>
<evidence type="ECO:0008006" key="4">
    <source>
        <dbReference type="Google" id="ProtNLM"/>
    </source>
</evidence>
<organism evidence="2 3">
    <name type="scientific">Halodesulfurarchaeum formicicum</name>
    <dbReference type="NCBI Taxonomy" id="1873524"/>
    <lineage>
        <taxon>Archaea</taxon>
        <taxon>Methanobacteriati</taxon>
        <taxon>Methanobacteriota</taxon>
        <taxon>Stenosarchaea group</taxon>
        <taxon>Halobacteria</taxon>
        <taxon>Halobacteriales</taxon>
        <taxon>Halobacteriaceae</taxon>
        <taxon>Halodesulfurarchaeum</taxon>
    </lineage>
</organism>
<evidence type="ECO:0000313" key="2">
    <source>
        <dbReference type="EMBL" id="AOW79709.1"/>
    </source>
</evidence>
<dbReference type="STRING" id="1873524.HSR6_0497"/>
<feature type="transmembrane region" description="Helical" evidence="1">
    <location>
        <begin position="738"/>
        <end position="761"/>
    </location>
</feature>
<keyword evidence="1" id="KW-0472">Membrane</keyword>
<proteinExistence type="predicted"/>
<reference evidence="2 3" key="1">
    <citation type="submission" date="2016-06" db="EMBL/GenBank/DDBJ databases">
        <title>Discovery of anaerobic lithoheterotrophic haloarchaeon capable of sulfur respiration by hydrogen and formate.</title>
        <authorList>
            <person name="Sorokin D.Y."/>
            <person name="Kublanov I.V."/>
            <person name="Roman P."/>
            <person name="Sinninghe Damste J.S."/>
            <person name="Golyshin P.N."/>
            <person name="Rojo D."/>
            <person name="Ciordia S."/>
            <person name="Mena Md.C."/>
            <person name="Ferrer M."/>
            <person name="Smedile F."/>
            <person name="Messina E."/>
            <person name="La Cono V."/>
            <person name="Yakimov M.M."/>
        </authorList>
    </citation>
    <scope>NUCLEOTIDE SEQUENCE [LARGE SCALE GENOMIC DNA]</scope>
    <source>
        <strain evidence="2 3">HTSR1</strain>
    </source>
</reference>
<keyword evidence="1" id="KW-1133">Transmembrane helix</keyword>
<dbReference type="EMBL" id="CP016070">
    <property type="protein sequence ID" value="AOW79709.1"/>
    <property type="molecule type" value="Genomic_DNA"/>
</dbReference>
<protein>
    <recommendedName>
        <fullName evidence="4">Pentapeptide repeat-containing protein</fullName>
    </recommendedName>
</protein>
<dbReference type="AlphaFoldDB" id="A0A1D8S2X9"/>
<dbReference type="Proteomes" id="UP000185608">
    <property type="component" value="Chromosome"/>
</dbReference>